<keyword evidence="1" id="KW-0812">Transmembrane</keyword>
<dbReference type="AlphaFoldDB" id="A0A9P7E838"/>
<gene>
    <name evidence="2" type="ORF">BJ212DRAFT_1482495</name>
</gene>
<dbReference type="RefSeq" id="XP_041191353.1">
    <property type="nucleotide sequence ID" value="XM_041340429.1"/>
</dbReference>
<dbReference type="Proteomes" id="UP000807769">
    <property type="component" value="Unassembled WGS sequence"/>
</dbReference>
<protein>
    <submittedName>
        <fullName evidence="2">Uncharacterized protein</fullName>
    </submittedName>
</protein>
<accession>A0A9P7E838</accession>
<evidence type="ECO:0000313" key="2">
    <source>
        <dbReference type="EMBL" id="KAG1813592.1"/>
    </source>
</evidence>
<name>A0A9P7E838_9AGAM</name>
<proteinExistence type="predicted"/>
<dbReference type="GeneID" id="64634445"/>
<organism evidence="2 3">
    <name type="scientific">Suillus subaureus</name>
    <dbReference type="NCBI Taxonomy" id="48587"/>
    <lineage>
        <taxon>Eukaryota</taxon>
        <taxon>Fungi</taxon>
        <taxon>Dikarya</taxon>
        <taxon>Basidiomycota</taxon>
        <taxon>Agaricomycotina</taxon>
        <taxon>Agaricomycetes</taxon>
        <taxon>Agaricomycetidae</taxon>
        <taxon>Boletales</taxon>
        <taxon>Suillineae</taxon>
        <taxon>Suillaceae</taxon>
        <taxon>Suillus</taxon>
    </lineage>
</organism>
<dbReference type="EMBL" id="JABBWG010000023">
    <property type="protein sequence ID" value="KAG1813592.1"/>
    <property type="molecule type" value="Genomic_DNA"/>
</dbReference>
<dbReference type="OrthoDB" id="2657661at2759"/>
<sequence>MILHAVGSRLRACFAVSNSHGSGADSITSTTSLIPFEQEELAKTLDLMDRLKGGLDEPFLRAKCIIACFIGISLRYVLYILLALFQTILTAWA</sequence>
<comment type="caution">
    <text evidence="2">The sequence shown here is derived from an EMBL/GenBank/DDBJ whole genome shotgun (WGS) entry which is preliminary data.</text>
</comment>
<keyword evidence="3" id="KW-1185">Reference proteome</keyword>
<evidence type="ECO:0000313" key="3">
    <source>
        <dbReference type="Proteomes" id="UP000807769"/>
    </source>
</evidence>
<keyword evidence="1" id="KW-1133">Transmembrane helix</keyword>
<reference evidence="2" key="1">
    <citation type="journal article" date="2020" name="New Phytol.">
        <title>Comparative genomics reveals dynamic genome evolution in host specialist ectomycorrhizal fungi.</title>
        <authorList>
            <person name="Lofgren L.A."/>
            <person name="Nguyen N.H."/>
            <person name="Vilgalys R."/>
            <person name="Ruytinx J."/>
            <person name="Liao H.L."/>
            <person name="Branco S."/>
            <person name="Kuo A."/>
            <person name="LaButti K."/>
            <person name="Lipzen A."/>
            <person name="Andreopoulos W."/>
            <person name="Pangilinan J."/>
            <person name="Riley R."/>
            <person name="Hundley H."/>
            <person name="Na H."/>
            <person name="Barry K."/>
            <person name="Grigoriev I.V."/>
            <person name="Stajich J.E."/>
            <person name="Kennedy P.G."/>
        </authorList>
    </citation>
    <scope>NUCLEOTIDE SEQUENCE</scope>
    <source>
        <strain evidence="2">MN1</strain>
    </source>
</reference>
<evidence type="ECO:0000256" key="1">
    <source>
        <dbReference type="SAM" id="Phobius"/>
    </source>
</evidence>
<feature type="transmembrane region" description="Helical" evidence="1">
    <location>
        <begin position="64"/>
        <end position="89"/>
    </location>
</feature>
<keyword evidence="1" id="KW-0472">Membrane</keyword>